<dbReference type="PANTHER" id="PTHR30589:SF0">
    <property type="entry name" value="PHOSPHATIDYLGLYCEROL--PROLIPOPROTEIN DIACYLGLYCERYL TRANSFERASE"/>
    <property type="match status" value="1"/>
</dbReference>
<dbReference type="Proteomes" id="UP001183176">
    <property type="component" value="Unassembled WGS sequence"/>
</dbReference>
<name>A0ABU2J8G2_9ACTN</name>
<evidence type="ECO:0000256" key="1">
    <source>
        <dbReference type="ARBA" id="ARBA00007150"/>
    </source>
</evidence>
<comment type="similarity">
    <text evidence="1 7">Belongs to the Lgt family.</text>
</comment>
<keyword evidence="3 7" id="KW-0808">Transferase</keyword>
<dbReference type="InterPro" id="IPR001640">
    <property type="entry name" value="Lgt"/>
</dbReference>
<dbReference type="EC" id="2.5.1.145" evidence="7"/>
<proteinExistence type="inferred from homology"/>
<keyword evidence="10" id="KW-1185">Reference proteome</keyword>
<keyword evidence="6 7" id="KW-0472">Membrane</keyword>
<accession>A0ABU2J8G2</accession>
<keyword evidence="5 7" id="KW-1133">Transmembrane helix</keyword>
<dbReference type="NCBIfam" id="TIGR00544">
    <property type="entry name" value="lgt"/>
    <property type="match status" value="1"/>
</dbReference>
<comment type="catalytic activity">
    <reaction evidence="7">
        <text>L-cysteinyl-[prolipoprotein] + a 1,2-diacyl-sn-glycero-3-phospho-(1'-sn-glycerol) = an S-1,2-diacyl-sn-glyceryl-L-cysteinyl-[prolipoprotein] + sn-glycerol 1-phosphate + H(+)</text>
        <dbReference type="Rhea" id="RHEA:56712"/>
        <dbReference type="Rhea" id="RHEA-COMP:14679"/>
        <dbReference type="Rhea" id="RHEA-COMP:14680"/>
        <dbReference type="ChEBI" id="CHEBI:15378"/>
        <dbReference type="ChEBI" id="CHEBI:29950"/>
        <dbReference type="ChEBI" id="CHEBI:57685"/>
        <dbReference type="ChEBI" id="CHEBI:64716"/>
        <dbReference type="ChEBI" id="CHEBI:140658"/>
        <dbReference type="EC" id="2.5.1.145"/>
    </reaction>
</comment>
<evidence type="ECO:0000256" key="2">
    <source>
        <dbReference type="ARBA" id="ARBA00022475"/>
    </source>
</evidence>
<evidence type="ECO:0000256" key="4">
    <source>
        <dbReference type="ARBA" id="ARBA00022692"/>
    </source>
</evidence>
<organism evidence="9 10">
    <name type="scientific">Jatrophihabitans lederbergiae</name>
    <dbReference type="NCBI Taxonomy" id="3075547"/>
    <lineage>
        <taxon>Bacteria</taxon>
        <taxon>Bacillati</taxon>
        <taxon>Actinomycetota</taxon>
        <taxon>Actinomycetes</taxon>
        <taxon>Jatrophihabitantales</taxon>
        <taxon>Jatrophihabitantaceae</taxon>
        <taxon>Jatrophihabitans</taxon>
    </lineage>
</organism>
<feature type="compositionally biased region" description="Basic and acidic residues" evidence="8">
    <location>
        <begin position="306"/>
        <end position="318"/>
    </location>
</feature>
<evidence type="ECO:0000256" key="8">
    <source>
        <dbReference type="SAM" id="MobiDB-lite"/>
    </source>
</evidence>
<comment type="subcellular location">
    <subcellularLocation>
        <location evidence="7">Cell membrane</location>
        <topology evidence="7">Multi-pass membrane protein</topology>
    </subcellularLocation>
</comment>
<evidence type="ECO:0000256" key="7">
    <source>
        <dbReference type="HAMAP-Rule" id="MF_01147"/>
    </source>
</evidence>
<protein>
    <recommendedName>
        <fullName evidence="7">Phosphatidylglycerol--prolipoprotein diacylglyceryl transferase</fullName>
        <ecNumber evidence="7">2.5.1.145</ecNumber>
    </recommendedName>
</protein>
<comment type="pathway">
    <text evidence="7">Protein modification; lipoprotein biosynthesis (diacylglyceryl transfer).</text>
</comment>
<feature type="region of interest" description="Disordered" evidence="8">
    <location>
        <begin position="277"/>
        <end position="343"/>
    </location>
</feature>
<evidence type="ECO:0000313" key="10">
    <source>
        <dbReference type="Proteomes" id="UP001183176"/>
    </source>
</evidence>
<sequence length="343" mass="37322">MQLIHASIPSPTVSVIRIGPLPLHLYALCIVAGIIFAVWLTDRRWRERGGAAQQVGDVAGWAVLFGIVGGRLYHVITDPELYFARGRHPIDAVKIWDGGLGIWGAVALGALGAYIGCRRHKLNFAAFADACAPGILIAQAMGRWGNWFNNELYGRATTLPWKLQIHQLDVVNGKAARDASGHAIVLGYYQPTFLYEMLWNLAVAGLLLWADRRYRLGKGQVFALYVMGYTLGRFWVEALRDDPANHILGMRVNSWVSILVFLAALAWFLVHRSSPRSAAREPADPEPEGTAGLGNPGSEGAAETDLDSKHAEHPDPPDRPAAVPGSATAQPERADGASTPLDR</sequence>
<evidence type="ECO:0000313" key="9">
    <source>
        <dbReference type="EMBL" id="MDT0261275.1"/>
    </source>
</evidence>
<comment type="function">
    <text evidence="7">Catalyzes the transfer of the diacylglyceryl group from phosphatidylglycerol to the sulfhydryl group of the N-terminal cysteine of a prolipoprotein, the first step in the formation of mature lipoproteins.</text>
</comment>
<dbReference type="HAMAP" id="MF_01147">
    <property type="entry name" value="Lgt"/>
    <property type="match status" value="1"/>
</dbReference>
<feature type="transmembrane region" description="Helical" evidence="7">
    <location>
        <begin position="54"/>
        <end position="75"/>
    </location>
</feature>
<feature type="transmembrane region" description="Helical" evidence="7">
    <location>
        <begin position="95"/>
        <end position="115"/>
    </location>
</feature>
<dbReference type="GO" id="GO:0008961">
    <property type="term" value="F:phosphatidylglycerol-prolipoprotein diacylglyceryl transferase activity"/>
    <property type="evidence" value="ECO:0007669"/>
    <property type="project" value="UniProtKB-EC"/>
</dbReference>
<feature type="transmembrane region" description="Helical" evidence="7">
    <location>
        <begin position="222"/>
        <end position="240"/>
    </location>
</feature>
<evidence type="ECO:0000256" key="3">
    <source>
        <dbReference type="ARBA" id="ARBA00022679"/>
    </source>
</evidence>
<feature type="transmembrane region" description="Helical" evidence="7">
    <location>
        <begin position="252"/>
        <end position="270"/>
    </location>
</feature>
<feature type="transmembrane region" description="Helical" evidence="7">
    <location>
        <begin position="122"/>
        <end position="142"/>
    </location>
</feature>
<feature type="transmembrane region" description="Helical" evidence="7">
    <location>
        <begin position="193"/>
        <end position="210"/>
    </location>
</feature>
<dbReference type="PROSITE" id="PS01311">
    <property type="entry name" value="LGT"/>
    <property type="match status" value="1"/>
</dbReference>
<dbReference type="EMBL" id="JAVREH010000007">
    <property type="protein sequence ID" value="MDT0261275.1"/>
    <property type="molecule type" value="Genomic_DNA"/>
</dbReference>
<feature type="transmembrane region" description="Helical" evidence="7">
    <location>
        <begin position="23"/>
        <end position="42"/>
    </location>
</feature>
<dbReference type="PANTHER" id="PTHR30589">
    <property type="entry name" value="PROLIPOPROTEIN DIACYLGLYCERYL TRANSFERASE"/>
    <property type="match status" value="1"/>
</dbReference>
<dbReference type="RefSeq" id="WP_311422432.1">
    <property type="nucleotide sequence ID" value="NZ_JAVREH010000007.1"/>
</dbReference>
<comment type="caution">
    <text evidence="9">The sequence shown here is derived from an EMBL/GenBank/DDBJ whole genome shotgun (WGS) entry which is preliminary data.</text>
</comment>
<keyword evidence="4 7" id="KW-0812">Transmembrane</keyword>
<dbReference type="Pfam" id="PF01790">
    <property type="entry name" value="LGT"/>
    <property type="match status" value="1"/>
</dbReference>
<evidence type="ECO:0000256" key="5">
    <source>
        <dbReference type="ARBA" id="ARBA00022989"/>
    </source>
</evidence>
<evidence type="ECO:0000256" key="6">
    <source>
        <dbReference type="ARBA" id="ARBA00023136"/>
    </source>
</evidence>
<gene>
    <name evidence="7 9" type="primary">lgt</name>
    <name evidence="9" type="ORF">RM423_07690</name>
</gene>
<feature type="binding site" evidence="7">
    <location>
        <position position="143"/>
    </location>
    <ligand>
        <name>a 1,2-diacyl-sn-glycero-3-phospho-(1'-sn-glycerol)</name>
        <dbReference type="ChEBI" id="CHEBI:64716"/>
    </ligand>
</feature>
<keyword evidence="2 7" id="KW-1003">Cell membrane</keyword>
<reference evidence="10" key="1">
    <citation type="submission" date="2023-07" db="EMBL/GenBank/DDBJ databases">
        <title>30 novel species of actinomycetes from the DSMZ collection.</title>
        <authorList>
            <person name="Nouioui I."/>
        </authorList>
    </citation>
    <scope>NUCLEOTIDE SEQUENCE [LARGE SCALE GENOMIC DNA]</scope>
    <source>
        <strain evidence="10">DSM 44399</strain>
    </source>
</reference>